<evidence type="ECO:0000313" key="1">
    <source>
        <dbReference type="EnsemblPlants" id="cds.evm.model.01.2749"/>
    </source>
</evidence>
<dbReference type="Gramene" id="evm.model.01.2749">
    <property type="protein sequence ID" value="cds.evm.model.01.2749"/>
    <property type="gene ID" value="evm.TU.01.2749"/>
</dbReference>
<dbReference type="AlphaFoldDB" id="A0A803NMH2"/>
<dbReference type="EnsemblPlants" id="evm.model.01.2749">
    <property type="protein sequence ID" value="cds.evm.model.01.2749"/>
    <property type="gene ID" value="evm.TU.01.2749"/>
</dbReference>
<dbReference type="EMBL" id="UZAU01000081">
    <property type="status" value="NOT_ANNOTATED_CDS"/>
    <property type="molecule type" value="Genomic_DNA"/>
</dbReference>
<evidence type="ECO:0000313" key="2">
    <source>
        <dbReference type="Proteomes" id="UP000596661"/>
    </source>
</evidence>
<name>A0A803NMH2_CANSA</name>
<reference evidence="1" key="2">
    <citation type="submission" date="2021-03" db="UniProtKB">
        <authorList>
            <consortium name="EnsemblPlants"/>
        </authorList>
    </citation>
    <scope>IDENTIFICATION</scope>
</reference>
<dbReference type="Proteomes" id="UP000596661">
    <property type="component" value="Chromosome 1"/>
</dbReference>
<accession>A0A803NMH2</accession>
<protein>
    <submittedName>
        <fullName evidence="1">Uncharacterized protein</fullName>
    </submittedName>
</protein>
<organism evidence="1 2">
    <name type="scientific">Cannabis sativa</name>
    <name type="common">Hemp</name>
    <name type="synonym">Marijuana</name>
    <dbReference type="NCBI Taxonomy" id="3483"/>
    <lineage>
        <taxon>Eukaryota</taxon>
        <taxon>Viridiplantae</taxon>
        <taxon>Streptophyta</taxon>
        <taxon>Embryophyta</taxon>
        <taxon>Tracheophyta</taxon>
        <taxon>Spermatophyta</taxon>
        <taxon>Magnoliopsida</taxon>
        <taxon>eudicotyledons</taxon>
        <taxon>Gunneridae</taxon>
        <taxon>Pentapetalae</taxon>
        <taxon>rosids</taxon>
        <taxon>fabids</taxon>
        <taxon>Rosales</taxon>
        <taxon>Cannabaceae</taxon>
        <taxon>Cannabis</taxon>
    </lineage>
</organism>
<reference evidence="1" key="1">
    <citation type="submission" date="2018-11" db="EMBL/GenBank/DDBJ databases">
        <authorList>
            <person name="Grassa J C."/>
        </authorList>
    </citation>
    <scope>NUCLEOTIDE SEQUENCE [LARGE SCALE GENOMIC DNA]</scope>
</reference>
<keyword evidence="2" id="KW-1185">Reference proteome</keyword>
<sequence length="110" mass="11388">MAQRDADNEYAAEAFDATNVIDAVATTNAAKTFDATEVINAANTTTFDAPYAIDAEDTTYAAATFHATDIVDATANIIDAPDAFHGANGAYALDVTFAANAFNAAHTAYA</sequence>
<proteinExistence type="predicted"/>